<evidence type="ECO:0000256" key="5">
    <source>
        <dbReference type="ARBA" id="ARBA00023136"/>
    </source>
</evidence>
<evidence type="ECO:0000256" key="2">
    <source>
        <dbReference type="ARBA" id="ARBA00022475"/>
    </source>
</evidence>
<protein>
    <submittedName>
        <fullName evidence="7">Uncharacterized protein</fullName>
    </submittedName>
</protein>
<dbReference type="CDD" id="cd13128">
    <property type="entry name" value="MATE_Wzx_like"/>
    <property type="match status" value="1"/>
</dbReference>
<comment type="caution">
    <text evidence="7">The sequence shown here is derived from an EMBL/GenBank/DDBJ whole genome shotgun (WGS) entry which is preliminary data.</text>
</comment>
<name>A0A2H0UQL7_9BACT</name>
<feature type="transmembrane region" description="Helical" evidence="6">
    <location>
        <begin position="96"/>
        <end position="116"/>
    </location>
</feature>
<keyword evidence="5 6" id="KW-0472">Membrane</keyword>
<feature type="transmembrane region" description="Helical" evidence="6">
    <location>
        <begin position="425"/>
        <end position="444"/>
    </location>
</feature>
<evidence type="ECO:0000256" key="6">
    <source>
        <dbReference type="SAM" id="Phobius"/>
    </source>
</evidence>
<sequence length="483" mass="53793">MSFKSLFFRNTSVRQTVFKNTSWLFIGELIGRVIRFSIVIYGARVLGAATYGVFSYALTIAAFLTIFSDLGLSPVLTRETAKNPALRQKYFSSAFALKRVLLLMNVLVLLFILPFLTRVPDANALFIFVLFIFVFDSTREFGFGMSRSLETMEKEALAKIIMNLAVAGLGFWFLSISASAAALAWAYALGTGIGLLVTVILLWKYFRRIFSEVDWGLIWPLFKMALPIGILGVLGAITINTDMIMLGWWRSASEIGYYAGAQKIILLLYVLPTLLASAAFPVFSRLANVNNTRFRKVFEQVMTMSVLLALPIFVGGVILAPALVNFLFGAEYMPGVMTLQILFFTILIMFSSAVIPNALFAYNRQKLFLAFAGVGAFGNVLLNWLLIPRFGIEGSAVATVITQLLSNGLVWWWMKRTNNFSILKYLVRPVVATIVMGGACYWLSLAGVHLLLIVLAGMAIYFAILAILKEPLIREVRNILRVR</sequence>
<evidence type="ECO:0000256" key="1">
    <source>
        <dbReference type="ARBA" id="ARBA00004651"/>
    </source>
</evidence>
<dbReference type="GO" id="GO:0005886">
    <property type="term" value="C:plasma membrane"/>
    <property type="evidence" value="ECO:0007669"/>
    <property type="project" value="UniProtKB-SubCell"/>
</dbReference>
<feature type="transmembrane region" description="Helical" evidence="6">
    <location>
        <begin position="122"/>
        <end position="139"/>
    </location>
</feature>
<keyword evidence="3 6" id="KW-0812">Transmembrane</keyword>
<dbReference type="InterPro" id="IPR002797">
    <property type="entry name" value="Polysacc_synth"/>
</dbReference>
<gene>
    <name evidence="7" type="ORF">COU10_01800</name>
</gene>
<dbReference type="Pfam" id="PF01943">
    <property type="entry name" value="Polysacc_synt"/>
    <property type="match status" value="1"/>
</dbReference>
<feature type="transmembrane region" description="Helical" evidence="6">
    <location>
        <begin position="224"/>
        <end position="249"/>
    </location>
</feature>
<evidence type="ECO:0000313" key="8">
    <source>
        <dbReference type="Proteomes" id="UP000230903"/>
    </source>
</evidence>
<dbReference type="EMBL" id="PFBC01000029">
    <property type="protein sequence ID" value="PIR87956.1"/>
    <property type="molecule type" value="Genomic_DNA"/>
</dbReference>
<dbReference type="AlphaFoldDB" id="A0A2H0UQL7"/>
<keyword evidence="2" id="KW-1003">Cell membrane</keyword>
<keyword evidence="4 6" id="KW-1133">Transmembrane helix</keyword>
<accession>A0A2H0UQL7</accession>
<proteinExistence type="predicted"/>
<feature type="transmembrane region" description="Helical" evidence="6">
    <location>
        <begin position="392"/>
        <end position="413"/>
    </location>
</feature>
<feature type="transmembrane region" description="Helical" evidence="6">
    <location>
        <begin position="53"/>
        <end position="76"/>
    </location>
</feature>
<evidence type="ECO:0000256" key="4">
    <source>
        <dbReference type="ARBA" id="ARBA00022989"/>
    </source>
</evidence>
<feature type="transmembrane region" description="Helical" evidence="6">
    <location>
        <begin position="367"/>
        <end position="386"/>
    </location>
</feature>
<feature type="transmembrane region" description="Helical" evidence="6">
    <location>
        <begin position="450"/>
        <end position="468"/>
    </location>
</feature>
<comment type="subcellular location">
    <subcellularLocation>
        <location evidence="1">Cell membrane</location>
        <topology evidence="1">Multi-pass membrane protein</topology>
    </subcellularLocation>
</comment>
<feature type="transmembrane region" description="Helical" evidence="6">
    <location>
        <begin position="304"/>
        <end position="328"/>
    </location>
</feature>
<feature type="transmembrane region" description="Helical" evidence="6">
    <location>
        <begin position="340"/>
        <end position="360"/>
    </location>
</feature>
<feature type="transmembrane region" description="Helical" evidence="6">
    <location>
        <begin position="21"/>
        <end position="41"/>
    </location>
</feature>
<feature type="transmembrane region" description="Helical" evidence="6">
    <location>
        <begin position="160"/>
        <end position="178"/>
    </location>
</feature>
<feature type="transmembrane region" description="Helical" evidence="6">
    <location>
        <begin position="264"/>
        <end position="283"/>
    </location>
</feature>
<evidence type="ECO:0000256" key="3">
    <source>
        <dbReference type="ARBA" id="ARBA00022692"/>
    </source>
</evidence>
<organism evidence="7 8">
    <name type="scientific">Candidatus Harrisonbacteria bacterium CG10_big_fil_rev_8_21_14_0_10_45_28</name>
    <dbReference type="NCBI Taxonomy" id="1974586"/>
    <lineage>
        <taxon>Bacteria</taxon>
        <taxon>Candidatus Harrisoniibacteriota</taxon>
    </lineage>
</organism>
<evidence type="ECO:0000313" key="7">
    <source>
        <dbReference type="EMBL" id="PIR87956.1"/>
    </source>
</evidence>
<dbReference type="Proteomes" id="UP000230903">
    <property type="component" value="Unassembled WGS sequence"/>
</dbReference>
<dbReference type="InterPro" id="IPR050833">
    <property type="entry name" value="Poly_Biosynth_Transport"/>
</dbReference>
<feature type="transmembrane region" description="Helical" evidence="6">
    <location>
        <begin position="184"/>
        <end position="203"/>
    </location>
</feature>
<dbReference type="PANTHER" id="PTHR30250:SF11">
    <property type="entry name" value="O-ANTIGEN TRANSPORTER-RELATED"/>
    <property type="match status" value="1"/>
</dbReference>
<reference evidence="8" key="1">
    <citation type="submission" date="2017-09" db="EMBL/GenBank/DDBJ databases">
        <title>Depth-based differentiation of microbial function through sediment-hosted aquifers and enrichment of novel symbionts in the deep terrestrial subsurface.</title>
        <authorList>
            <person name="Probst A.J."/>
            <person name="Ladd B."/>
            <person name="Jarett J.K."/>
            <person name="Geller-Mcgrath D.E."/>
            <person name="Sieber C.M.K."/>
            <person name="Emerson J.B."/>
            <person name="Anantharaman K."/>
            <person name="Thomas B.C."/>
            <person name="Malmstrom R."/>
            <person name="Stieglmeier M."/>
            <person name="Klingl A."/>
            <person name="Woyke T."/>
            <person name="Ryan C.M."/>
            <person name="Banfield J.F."/>
        </authorList>
    </citation>
    <scope>NUCLEOTIDE SEQUENCE [LARGE SCALE GENOMIC DNA]</scope>
</reference>
<dbReference type="PANTHER" id="PTHR30250">
    <property type="entry name" value="PST FAMILY PREDICTED COLANIC ACID TRANSPORTER"/>
    <property type="match status" value="1"/>
</dbReference>